<sequence>MTSLGGSSQTCRIARHSHSQTLSKRVMTSHLRHASASPTVCFSSPPRAINSQAADLQNTRSHVTPNHRNSPHYRPFPPQRGKSLPLDHGGCRADDGMIVVILSLSRVAVRSWDTAPVRDRCALRQISDNIGIFLAMVMHSSTRRSRNLQRWAIALETVKVARSLSLLADRSSFNVWQRRRRRLLHGEVRSRVLG</sequence>
<evidence type="ECO:0000313" key="3">
    <source>
        <dbReference type="Proteomes" id="UP001187192"/>
    </source>
</evidence>
<evidence type="ECO:0000256" key="1">
    <source>
        <dbReference type="SAM" id="MobiDB-lite"/>
    </source>
</evidence>
<dbReference type="AlphaFoldDB" id="A0AA88AYZ1"/>
<keyword evidence="3" id="KW-1185">Reference proteome</keyword>
<dbReference type="EMBL" id="BTGU01000042">
    <property type="protein sequence ID" value="GMN52506.1"/>
    <property type="molecule type" value="Genomic_DNA"/>
</dbReference>
<comment type="caution">
    <text evidence="2">The sequence shown here is derived from an EMBL/GenBank/DDBJ whole genome shotgun (WGS) entry which is preliminary data.</text>
</comment>
<name>A0AA88AYZ1_FICCA</name>
<reference evidence="2" key="1">
    <citation type="submission" date="2023-07" db="EMBL/GenBank/DDBJ databases">
        <title>draft genome sequence of fig (Ficus carica).</title>
        <authorList>
            <person name="Takahashi T."/>
            <person name="Nishimura K."/>
        </authorList>
    </citation>
    <scope>NUCLEOTIDE SEQUENCE</scope>
</reference>
<feature type="compositionally biased region" description="Polar residues" evidence="1">
    <location>
        <begin position="55"/>
        <end position="68"/>
    </location>
</feature>
<accession>A0AA88AYZ1</accession>
<evidence type="ECO:0000313" key="2">
    <source>
        <dbReference type="EMBL" id="GMN52506.1"/>
    </source>
</evidence>
<feature type="compositionally biased region" description="Polar residues" evidence="1">
    <location>
        <begin position="1"/>
        <end position="11"/>
    </location>
</feature>
<feature type="region of interest" description="Disordered" evidence="1">
    <location>
        <begin position="55"/>
        <end position="87"/>
    </location>
</feature>
<feature type="region of interest" description="Disordered" evidence="1">
    <location>
        <begin position="1"/>
        <end position="22"/>
    </location>
</feature>
<organism evidence="2 3">
    <name type="scientific">Ficus carica</name>
    <name type="common">Common fig</name>
    <dbReference type="NCBI Taxonomy" id="3494"/>
    <lineage>
        <taxon>Eukaryota</taxon>
        <taxon>Viridiplantae</taxon>
        <taxon>Streptophyta</taxon>
        <taxon>Embryophyta</taxon>
        <taxon>Tracheophyta</taxon>
        <taxon>Spermatophyta</taxon>
        <taxon>Magnoliopsida</taxon>
        <taxon>eudicotyledons</taxon>
        <taxon>Gunneridae</taxon>
        <taxon>Pentapetalae</taxon>
        <taxon>rosids</taxon>
        <taxon>fabids</taxon>
        <taxon>Rosales</taxon>
        <taxon>Moraceae</taxon>
        <taxon>Ficeae</taxon>
        <taxon>Ficus</taxon>
    </lineage>
</organism>
<dbReference type="Proteomes" id="UP001187192">
    <property type="component" value="Unassembled WGS sequence"/>
</dbReference>
<gene>
    <name evidence="2" type="ORF">TIFTF001_021658</name>
</gene>
<protein>
    <submittedName>
        <fullName evidence="2">Uncharacterized protein</fullName>
    </submittedName>
</protein>
<proteinExistence type="predicted"/>